<keyword evidence="4" id="KW-1185">Reference proteome</keyword>
<reference evidence="3 4" key="1">
    <citation type="submission" date="2017-12" db="EMBL/GenBank/DDBJ databases">
        <title>Sequencing the genomes of 1000 Actinobacteria strains.</title>
        <authorList>
            <person name="Klenk H.-P."/>
        </authorList>
    </citation>
    <scope>NUCLEOTIDE SEQUENCE [LARGE SCALE GENOMIC DNA]</scope>
    <source>
        <strain evidence="3 4">DSM 12806</strain>
    </source>
</reference>
<dbReference type="InterPro" id="IPR048576">
    <property type="entry name" value="Rv2175c_wHTH"/>
</dbReference>
<dbReference type="Pfam" id="PF21531">
    <property type="entry name" value="Rv2175c_wHTH"/>
    <property type="match status" value="1"/>
</dbReference>
<evidence type="ECO:0000259" key="2">
    <source>
        <dbReference type="Pfam" id="PF21531"/>
    </source>
</evidence>
<organism evidence="3 4">
    <name type="scientific">Phycicoccus duodecadis</name>
    <dbReference type="NCBI Taxonomy" id="173053"/>
    <lineage>
        <taxon>Bacteria</taxon>
        <taxon>Bacillati</taxon>
        <taxon>Actinomycetota</taxon>
        <taxon>Actinomycetes</taxon>
        <taxon>Micrococcales</taxon>
        <taxon>Intrasporangiaceae</taxon>
        <taxon>Phycicoccus</taxon>
    </lineage>
</organism>
<name>A0A2N3YFF8_9MICO</name>
<feature type="domain" description="DNA-binding protein Rv2175c wHTH" evidence="2">
    <location>
        <begin position="19"/>
        <end position="63"/>
    </location>
</feature>
<dbReference type="InterPro" id="IPR041098">
    <property type="entry name" value="Rv2175c_C"/>
</dbReference>
<dbReference type="Pfam" id="PF18367">
    <property type="entry name" value="Rv2175c_C"/>
    <property type="match status" value="1"/>
</dbReference>
<dbReference type="AlphaFoldDB" id="A0A2N3YFF8"/>
<feature type="domain" description="Rv2175c C-terminal" evidence="1">
    <location>
        <begin position="71"/>
        <end position="123"/>
    </location>
</feature>
<evidence type="ECO:0000313" key="4">
    <source>
        <dbReference type="Proteomes" id="UP000233781"/>
    </source>
</evidence>
<dbReference type="EMBL" id="PJNE01000001">
    <property type="protein sequence ID" value="PKW25581.1"/>
    <property type="molecule type" value="Genomic_DNA"/>
</dbReference>
<dbReference type="RefSeq" id="WP_245861831.1">
    <property type="nucleotide sequence ID" value="NZ_PJNE01000001.1"/>
</dbReference>
<dbReference type="Proteomes" id="UP000233781">
    <property type="component" value="Unassembled WGS sequence"/>
</dbReference>
<protein>
    <submittedName>
        <fullName evidence="3">Excisionase family DNA binding protein</fullName>
    </submittedName>
</protein>
<proteinExistence type="predicted"/>
<evidence type="ECO:0000313" key="3">
    <source>
        <dbReference type="EMBL" id="PKW25581.1"/>
    </source>
</evidence>
<sequence length="127" mass="13989">MSDSLPEPGPDLETLVPSWVTVPDLAERLGIRLADVRRLIEDRELLAVRVGERRVVAVPEGFLDADGPLEALKGTFTVLADGGMRDDEIVRWLHTPDDTLPSGGTPLDAIRAGFKTEVRRRAMEEAF</sequence>
<gene>
    <name evidence="3" type="ORF">ATL31_0378</name>
</gene>
<dbReference type="GO" id="GO:0003677">
    <property type="term" value="F:DNA binding"/>
    <property type="evidence" value="ECO:0007669"/>
    <property type="project" value="InterPro"/>
</dbReference>
<comment type="caution">
    <text evidence="3">The sequence shown here is derived from an EMBL/GenBank/DDBJ whole genome shotgun (WGS) entry which is preliminary data.</text>
</comment>
<accession>A0A2N3YFF8</accession>
<evidence type="ECO:0000259" key="1">
    <source>
        <dbReference type="Pfam" id="PF18367"/>
    </source>
</evidence>